<dbReference type="InterPro" id="IPR006119">
    <property type="entry name" value="Resolv_N"/>
</dbReference>
<dbReference type="InterPro" id="IPR050639">
    <property type="entry name" value="SSR_resolvase"/>
</dbReference>
<dbReference type="SMART" id="SM00857">
    <property type="entry name" value="Resolvase"/>
    <property type="match status" value="1"/>
</dbReference>
<gene>
    <name evidence="5" type="ORF">GCM10023258_30450</name>
</gene>
<evidence type="ECO:0000256" key="2">
    <source>
        <dbReference type="ARBA" id="ARBA00023125"/>
    </source>
</evidence>
<name>A0ABP9JHJ8_9MICO</name>
<keyword evidence="3" id="KW-0233">DNA recombination</keyword>
<reference evidence="6" key="1">
    <citation type="journal article" date="2019" name="Int. J. Syst. Evol. Microbiol.">
        <title>The Global Catalogue of Microorganisms (GCM) 10K type strain sequencing project: providing services to taxonomists for standard genome sequencing and annotation.</title>
        <authorList>
            <consortium name="The Broad Institute Genomics Platform"/>
            <consortium name="The Broad Institute Genome Sequencing Center for Infectious Disease"/>
            <person name="Wu L."/>
            <person name="Ma J."/>
        </authorList>
    </citation>
    <scope>NUCLEOTIDE SEQUENCE [LARGE SCALE GENOMIC DNA]</scope>
    <source>
        <strain evidence="6">JCM 17687</strain>
    </source>
</reference>
<keyword evidence="2" id="KW-0238">DNA-binding</keyword>
<evidence type="ECO:0000313" key="5">
    <source>
        <dbReference type="EMBL" id="GAA5031874.1"/>
    </source>
</evidence>
<evidence type="ECO:0000259" key="4">
    <source>
        <dbReference type="PROSITE" id="PS51736"/>
    </source>
</evidence>
<dbReference type="SUPFAM" id="SSF53041">
    <property type="entry name" value="Resolvase-like"/>
    <property type="match status" value="1"/>
</dbReference>
<feature type="domain" description="Resolvase/invertase-type recombinase catalytic" evidence="4">
    <location>
        <begin position="1"/>
        <end position="118"/>
    </location>
</feature>
<organism evidence="5 6">
    <name type="scientific">Terrabacter aeriphilus</name>
    <dbReference type="NCBI Taxonomy" id="515662"/>
    <lineage>
        <taxon>Bacteria</taxon>
        <taxon>Bacillati</taxon>
        <taxon>Actinomycetota</taxon>
        <taxon>Actinomycetes</taxon>
        <taxon>Micrococcales</taxon>
        <taxon>Intrasporangiaceae</taxon>
        <taxon>Terrabacter</taxon>
    </lineage>
</organism>
<dbReference type="CDD" id="cd03768">
    <property type="entry name" value="SR_ResInv"/>
    <property type="match status" value="1"/>
</dbReference>
<evidence type="ECO:0000256" key="3">
    <source>
        <dbReference type="ARBA" id="ARBA00023172"/>
    </source>
</evidence>
<protein>
    <submittedName>
        <fullName evidence="5">Recombinase family protein</fullName>
    </submittedName>
</protein>
<dbReference type="PROSITE" id="PS51736">
    <property type="entry name" value="RECOMBINASES_3"/>
    <property type="match status" value="1"/>
</dbReference>
<dbReference type="Gene3D" id="3.40.50.1390">
    <property type="entry name" value="Resolvase, N-terminal catalytic domain"/>
    <property type="match status" value="1"/>
</dbReference>
<dbReference type="PANTHER" id="PTHR30461:SF2">
    <property type="entry name" value="SERINE RECOMBINASE PINE-RELATED"/>
    <property type="match status" value="1"/>
</dbReference>
<dbReference type="Pfam" id="PF00239">
    <property type="entry name" value="Resolvase"/>
    <property type="match status" value="1"/>
</dbReference>
<proteinExistence type="predicted"/>
<keyword evidence="1" id="KW-0229">DNA integration</keyword>
<accession>A0ABP9JHJ8</accession>
<evidence type="ECO:0000256" key="1">
    <source>
        <dbReference type="ARBA" id="ARBA00022908"/>
    </source>
</evidence>
<comment type="caution">
    <text evidence="5">The sequence shown here is derived from an EMBL/GenBank/DDBJ whole genome shotgun (WGS) entry which is preliminary data.</text>
</comment>
<dbReference type="PANTHER" id="PTHR30461">
    <property type="entry name" value="DNA-INVERTASE FROM LAMBDOID PROPHAGE"/>
    <property type="match status" value="1"/>
</dbReference>
<sequence length="174" mass="19275">MQRDALQAAGCQRIFTDKASGKLEHRPALDVMLDQLRPGDTVVVWRLDRLGRSMRHLIDAVQTLESRGVAFRSLTESIDTSTPGGKLIFHVFGALAEFERDLIRERTLAGLAAARTRGRTGGRPTVWTPEKLEVERIMYDSRQHDVASIARVVGVSRASVYRALAPADPQEPTA</sequence>
<evidence type="ECO:0000313" key="6">
    <source>
        <dbReference type="Proteomes" id="UP001500427"/>
    </source>
</evidence>
<keyword evidence="6" id="KW-1185">Reference proteome</keyword>
<dbReference type="InterPro" id="IPR036162">
    <property type="entry name" value="Resolvase-like_N_sf"/>
</dbReference>
<dbReference type="PROSITE" id="PS00398">
    <property type="entry name" value="RECOMBINASES_2"/>
    <property type="match status" value="1"/>
</dbReference>
<dbReference type="Proteomes" id="UP001500427">
    <property type="component" value="Unassembled WGS sequence"/>
</dbReference>
<dbReference type="InterPro" id="IPR006118">
    <property type="entry name" value="Recombinase_CS"/>
</dbReference>
<dbReference type="EMBL" id="BAABIW010000018">
    <property type="protein sequence ID" value="GAA5031874.1"/>
    <property type="molecule type" value="Genomic_DNA"/>
</dbReference>